<reference evidence="1 2" key="1">
    <citation type="submission" date="2018-11" db="EMBL/GenBank/DDBJ databases">
        <title>Microbial catabolism of amino acid.</title>
        <authorList>
            <person name="Hibi M."/>
            <person name="Ogawa J."/>
        </authorList>
    </citation>
    <scope>NUCLEOTIDE SEQUENCE [LARGE SCALE GENOMIC DNA]</scope>
    <source>
        <strain evidence="1 2">C31-06</strain>
    </source>
</reference>
<name>A0A402C734_RHOWR</name>
<organism evidence="1 2">
    <name type="scientific">Rhodococcus wratislaviensis</name>
    <name type="common">Tsukamurella wratislaviensis</name>
    <dbReference type="NCBI Taxonomy" id="44752"/>
    <lineage>
        <taxon>Bacteria</taxon>
        <taxon>Bacillati</taxon>
        <taxon>Actinomycetota</taxon>
        <taxon>Actinomycetes</taxon>
        <taxon>Mycobacteriales</taxon>
        <taxon>Nocardiaceae</taxon>
        <taxon>Rhodococcus</taxon>
    </lineage>
</organism>
<sequence length="67" mass="7323">MSTTRLRQITHSAATTFSSSTDLTGALIRAAIAHGEHEKRIGAEDPNWPHWYAAYMVAEQAGTELPV</sequence>
<protein>
    <recommendedName>
        <fullName evidence="3">Glyoxalase</fullName>
    </recommendedName>
</protein>
<dbReference type="AlphaFoldDB" id="A0A402C734"/>
<proteinExistence type="predicted"/>
<dbReference type="Proteomes" id="UP000287519">
    <property type="component" value="Unassembled WGS sequence"/>
</dbReference>
<evidence type="ECO:0000313" key="2">
    <source>
        <dbReference type="Proteomes" id="UP000287519"/>
    </source>
</evidence>
<evidence type="ECO:0008006" key="3">
    <source>
        <dbReference type="Google" id="ProtNLM"/>
    </source>
</evidence>
<dbReference type="EMBL" id="BHYM01000027">
    <property type="protein sequence ID" value="GCE39411.1"/>
    <property type="molecule type" value="Genomic_DNA"/>
</dbReference>
<gene>
    <name evidence="1" type="ORF">Rhow_002935</name>
</gene>
<comment type="caution">
    <text evidence="1">The sequence shown here is derived from an EMBL/GenBank/DDBJ whole genome shotgun (WGS) entry which is preliminary data.</text>
</comment>
<evidence type="ECO:0000313" key="1">
    <source>
        <dbReference type="EMBL" id="GCE39411.1"/>
    </source>
</evidence>
<keyword evidence="2" id="KW-1185">Reference proteome</keyword>
<dbReference type="RefSeq" id="WP_124391837.1">
    <property type="nucleotide sequence ID" value="NZ_BHYM01000027.1"/>
</dbReference>
<accession>A0A402C734</accession>
<dbReference type="OrthoDB" id="5076530at2"/>